<dbReference type="InterPro" id="IPR045865">
    <property type="entry name" value="ACT-like_dom_sf"/>
</dbReference>
<dbReference type="SUPFAM" id="SSF55021">
    <property type="entry name" value="ACT-like"/>
    <property type="match status" value="1"/>
</dbReference>
<evidence type="ECO:0000313" key="2">
    <source>
        <dbReference type="EMBL" id="SVD33367.1"/>
    </source>
</evidence>
<name>A0A382UH37_9ZZZZ</name>
<dbReference type="Pfam" id="PF09383">
    <property type="entry name" value="NIL"/>
    <property type="match status" value="1"/>
</dbReference>
<sequence length="98" mass="11424">MSAKKRKAAKKRAVKKPAKDRVRLWLMYPPKHITSPVIYELVTRFELVVNIRQAEVRDEIGIVCLELEGSRVDLKKATKWLERKDIKVEPVEINVIES</sequence>
<proteinExistence type="predicted"/>
<protein>
    <recommendedName>
        <fullName evidence="1">NIL domain-containing protein</fullName>
    </recommendedName>
</protein>
<reference evidence="2" key="1">
    <citation type="submission" date="2018-05" db="EMBL/GenBank/DDBJ databases">
        <authorList>
            <person name="Lanie J.A."/>
            <person name="Ng W.-L."/>
            <person name="Kazmierczak K.M."/>
            <person name="Andrzejewski T.M."/>
            <person name="Davidsen T.M."/>
            <person name="Wayne K.J."/>
            <person name="Tettelin H."/>
            <person name="Glass J.I."/>
            <person name="Rusch D."/>
            <person name="Podicherti R."/>
            <person name="Tsui H.-C.T."/>
            <person name="Winkler M.E."/>
        </authorList>
    </citation>
    <scope>NUCLEOTIDE SEQUENCE</scope>
</reference>
<accession>A0A382UH37</accession>
<dbReference type="EMBL" id="UINC01144077">
    <property type="protein sequence ID" value="SVD33367.1"/>
    <property type="molecule type" value="Genomic_DNA"/>
</dbReference>
<dbReference type="AlphaFoldDB" id="A0A382UH37"/>
<dbReference type="Gene3D" id="3.30.70.260">
    <property type="match status" value="1"/>
</dbReference>
<feature type="domain" description="NIL" evidence="1">
    <location>
        <begin position="26"/>
        <end position="89"/>
    </location>
</feature>
<dbReference type="InterPro" id="IPR018449">
    <property type="entry name" value="NIL_domain"/>
</dbReference>
<evidence type="ECO:0000259" key="1">
    <source>
        <dbReference type="Pfam" id="PF09383"/>
    </source>
</evidence>
<organism evidence="2">
    <name type="scientific">marine metagenome</name>
    <dbReference type="NCBI Taxonomy" id="408172"/>
    <lineage>
        <taxon>unclassified sequences</taxon>
        <taxon>metagenomes</taxon>
        <taxon>ecological metagenomes</taxon>
    </lineage>
</organism>
<gene>
    <name evidence="2" type="ORF">METZ01_LOCUS386221</name>
</gene>